<dbReference type="Pfam" id="PF10604">
    <property type="entry name" value="Polyketide_cyc2"/>
    <property type="match status" value="1"/>
</dbReference>
<evidence type="ECO:0000313" key="3">
    <source>
        <dbReference type="Proteomes" id="UP001457282"/>
    </source>
</evidence>
<dbReference type="InterPro" id="IPR053249">
    <property type="entry name" value="LFS"/>
</dbReference>
<evidence type="ECO:0000313" key="1">
    <source>
        <dbReference type="EMBL" id="KAK9929469.1"/>
    </source>
</evidence>
<dbReference type="Gene3D" id="3.30.530.20">
    <property type="match status" value="1"/>
</dbReference>
<dbReference type="PANTHER" id="PTHR33789">
    <property type="entry name" value="LACHRYMATORY-FACTOR SYNTHASE"/>
    <property type="match status" value="1"/>
</dbReference>
<reference evidence="2 3" key="1">
    <citation type="journal article" date="2023" name="G3 (Bethesda)">
        <title>A chromosome-length genome assembly and annotation of blackberry (Rubus argutus, cv. 'Hillquist').</title>
        <authorList>
            <person name="Bruna T."/>
            <person name="Aryal R."/>
            <person name="Dudchenko O."/>
            <person name="Sargent D.J."/>
            <person name="Mead D."/>
            <person name="Buti M."/>
            <person name="Cavallini A."/>
            <person name="Hytonen T."/>
            <person name="Andres J."/>
            <person name="Pham M."/>
            <person name="Weisz D."/>
            <person name="Mascagni F."/>
            <person name="Usai G."/>
            <person name="Natali L."/>
            <person name="Bassil N."/>
            <person name="Fernandez G.E."/>
            <person name="Lomsadze A."/>
            <person name="Armour M."/>
            <person name="Olukolu B."/>
            <person name="Poorten T."/>
            <person name="Britton C."/>
            <person name="Davik J."/>
            <person name="Ashrafi H."/>
            <person name="Aiden E.L."/>
            <person name="Borodovsky M."/>
            <person name="Worthington M."/>
        </authorList>
    </citation>
    <scope>NUCLEOTIDE SEQUENCE [LARGE SCALE GENOMIC DNA]</scope>
    <source>
        <strain evidence="2">PI 553951</strain>
    </source>
</reference>
<dbReference type="SUPFAM" id="SSF55961">
    <property type="entry name" value="Bet v1-like"/>
    <property type="match status" value="1"/>
</dbReference>
<accession>A0AAW1X0A2</accession>
<dbReference type="InterPro" id="IPR023393">
    <property type="entry name" value="START-like_dom_sf"/>
</dbReference>
<sequence>MELELTQPNWKVKPVPSSKARNLIDVWPPLANFCNMDKWFPNLHTCYQVDGVSGQPGLVRYCKAGRDKTAIKWGKEKLLVIIAIKRRRSYEIVDNNMGFKSYVATMQV</sequence>
<dbReference type="PANTHER" id="PTHR33789:SF11">
    <property type="entry name" value="OS05G0202300 PROTEIN"/>
    <property type="match status" value="1"/>
</dbReference>
<proteinExistence type="predicted"/>
<name>A0AAW1X0A2_RUBAR</name>
<dbReference type="AlphaFoldDB" id="A0AAW1X0A2"/>
<dbReference type="EMBL" id="JBEDUW010000005">
    <property type="protein sequence ID" value="KAK9929474.1"/>
    <property type="molecule type" value="Genomic_DNA"/>
</dbReference>
<protein>
    <submittedName>
        <fullName evidence="2">Uncharacterized protein</fullName>
    </submittedName>
</protein>
<comment type="caution">
    <text evidence="2">The sequence shown here is derived from an EMBL/GenBank/DDBJ whole genome shotgun (WGS) entry which is preliminary data.</text>
</comment>
<keyword evidence="3" id="KW-1185">Reference proteome</keyword>
<dbReference type="CDD" id="cd07821">
    <property type="entry name" value="PYR_PYL_RCAR_like"/>
    <property type="match status" value="1"/>
</dbReference>
<dbReference type="InterPro" id="IPR019587">
    <property type="entry name" value="Polyketide_cyclase/dehydratase"/>
</dbReference>
<dbReference type="EMBL" id="JBEDUW010000005">
    <property type="protein sequence ID" value="KAK9929469.1"/>
    <property type="molecule type" value="Genomic_DNA"/>
</dbReference>
<dbReference type="Proteomes" id="UP001457282">
    <property type="component" value="Unassembled WGS sequence"/>
</dbReference>
<dbReference type="GO" id="GO:0004864">
    <property type="term" value="F:protein phosphatase inhibitor activity"/>
    <property type="evidence" value="ECO:0007669"/>
    <property type="project" value="UniProtKB-ARBA"/>
</dbReference>
<evidence type="ECO:0000313" key="2">
    <source>
        <dbReference type="EMBL" id="KAK9929474.1"/>
    </source>
</evidence>
<gene>
    <name evidence="1" type="ORF">M0R45_026566</name>
    <name evidence="2" type="ORF">M0R45_026570</name>
</gene>
<organism evidence="2 3">
    <name type="scientific">Rubus argutus</name>
    <name type="common">Southern blackberry</name>
    <dbReference type="NCBI Taxonomy" id="59490"/>
    <lineage>
        <taxon>Eukaryota</taxon>
        <taxon>Viridiplantae</taxon>
        <taxon>Streptophyta</taxon>
        <taxon>Embryophyta</taxon>
        <taxon>Tracheophyta</taxon>
        <taxon>Spermatophyta</taxon>
        <taxon>Magnoliopsida</taxon>
        <taxon>eudicotyledons</taxon>
        <taxon>Gunneridae</taxon>
        <taxon>Pentapetalae</taxon>
        <taxon>rosids</taxon>
        <taxon>fabids</taxon>
        <taxon>Rosales</taxon>
        <taxon>Rosaceae</taxon>
        <taxon>Rosoideae</taxon>
        <taxon>Rosoideae incertae sedis</taxon>
        <taxon>Rubus</taxon>
    </lineage>
</organism>